<dbReference type="GO" id="GO:0045292">
    <property type="term" value="P:mRNA cis splicing, via spliceosome"/>
    <property type="evidence" value="ECO:0007669"/>
    <property type="project" value="InterPro"/>
</dbReference>
<dbReference type="Pfam" id="PF00397">
    <property type="entry name" value="WW"/>
    <property type="match status" value="2"/>
</dbReference>
<dbReference type="SUPFAM" id="SSF51045">
    <property type="entry name" value="WW domain"/>
    <property type="match status" value="2"/>
</dbReference>
<dbReference type="AlphaFoldDB" id="A0A1G4KD48"/>
<dbReference type="PROSITE" id="PS50020">
    <property type="entry name" value="WW_DOMAIN_2"/>
    <property type="match status" value="2"/>
</dbReference>
<dbReference type="GO" id="GO:0003723">
    <property type="term" value="F:RNA binding"/>
    <property type="evidence" value="ECO:0007669"/>
    <property type="project" value="TreeGrafter"/>
</dbReference>
<sequence>MSAWNEAHDPEGRLYYYDAESGETTWEKPRELFTELELKLDRHGWKIAKTEEGQVYYYNQASGESSWEIPTFEEQAQVEPSELQEQAEDQLTKADTLAKPDTQQLEPVQDTKSYALRSKLVEATAKPKLEAEHIFLQMLKDHQIDSTWSFNKIISELSCSDPRYWCVDDDPLWKRRMFEQYLSNRSEDQLLKEHSAVNKFRDAFWAILNQTSQIHYFTRWVTAKRVFANEPIYKHSVVSERTKRNVFQEYVDDLRNKHFTSLQKTKEQAHSELQDYLLAIMPGKAELISWEDLSTKHLFENSTRFTSNRHFQTLSKHDVLKQYITIVETYSKHTEEELSSVRSVNYTNDRKARDRFKQLLDEHSKSIRCNSKWEELYPKFRSDSRLHALLARKGSSPLDLFMDFVEEKAMIMKAHMSIASQILIENNYEWDMDREKNVEKLTDLMKVNHQLSVMDSVDCQILVSKLLVDHEQKLKQQAEVEKRLLEQRKRYFTLLLHRVFSQSNPKPNTFEEACEVLKDYPEFKDLADDEVKKHLFEAFEPNKAGPELLSTSSVSTVPQASKLPKKRQLAPVELDY</sequence>
<dbReference type="PANTHER" id="PTHR11864">
    <property type="entry name" value="PRE-MRNA-PROCESSING PROTEIN PRP40"/>
    <property type="match status" value="1"/>
</dbReference>
<dbReference type="Gene3D" id="2.20.70.10">
    <property type="match status" value="2"/>
</dbReference>
<dbReference type="PANTHER" id="PTHR11864:SF0">
    <property type="entry name" value="PRP40 PRE-MRNA PROCESSING FACTOR 40 HOMOLOG A (YEAST)"/>
    <property type="match status" value="1"/>
</dbReference>
<evidence type="ECO:0000313" key="5">
    <source>
        <dbReference type="Proteomes" id="UP000189911"/>
    </source>
</evidence>
<feature type="domain" description="WW" evidence="2">
    <location>
        <begin position="44"/>
        <end position="72"/>
    </location>
</feature>
<dbReference type="GO" id="GO:0005685">
    <property type="term" value="C:U1 snRNP"/>
    <property type="evidence" value="ECO:0007669"/>
    <property type="project" value="TreeGrafter"/>
</dbReference>
<dbReference type="SUPFAM" id="SSF81698">
    <property type="entry name" value="FF domain"/>
    <property type="match status" value="3"/>
</dbReference>
<dbReference type="InterPro" id="IPR039726">
    <property type="entry name" value="Prp40-like"/>
</dbReference>
<dbReference type="Gene3D" id="1.10.10.440">
    <property type="entry name" value="FF domain"/>
    <property type="match status" value="4"/>
</dbReference>
<dbReference type="InterPro" id="IPR001202">
    <property type="entry name" value="WW_dom"/>
</dbReference>
<dbReference type="InterPro" id="IPR036517">
    <property type="entry name" value="FF_domain_sf"/>
</dbReference>
<feature type="region of interest" description="Disordered" evidence="1">
    <location>
        <begin position="545"/>
        <end position="576"/>
    </location>
</feature>
<feature type="domain" description="WW" evidence="2">
    <location>
        <begin position="1"/>
        <end position="31"/>
    </location>
</feature>
<evidence type="ECO:0000259" key="2">
    <source>
        <dbReference type="PROSITE" id="PS50020"/>
    </source>
</evidence>
<dbReference type="SMART" id="SM00456">
    <property type="entry name" value="WW"/>
    <property type="match status" value="2"/>
</dbReference>
<dbReference type="CDD" id="cd00201">
    <property type="entry name" value="WW"/>
    <property type="match status" value="2"/>
</dbReference>
<protein>
    <submittedName>
        <fullName evidence="4">LANO_0F16996g1_1</fullName>
    </submittedName>
</protein>
<feature type="domain" description="FF" evidence="3">
    <location>
        <begin position="128"/>
        <end position="184"/>
    </location>
</feature>
<evidence type="ECO:0000313" key="4">
    <source>
        <dbReference type="EMBL" id="SCV02341.1"/>
    </source>
</evidence>
<dbReference type="PROSITE" id="PS01159">
    <property type="entry name" value="WW_DOMAIN_1"/>
    <property type="match status" value="2"/>
</dbReference>
<dbReference type="InterPro" id="IPR002713">
    <property type="entry name" value="FF_domain"/>
</dbReference>
<organism evidence="4 5">
    <name type="scientific">Lachancea nothofagi CBS 11611</name>
    <dbReference type="NCBI Taxonomy" id="1266666"/>
    <lineage>
        <taxon>Eukaryota</taxon>
        <taxon>Fungi</taxon>
        <taxon>Dikarya</taxon>
        <taxon>Ascomycota</taxon>
        <taxon>Saccharomycotina</taxon>
        <taxon>Saccharomycetes</taxon>
        <taxon>Saccharomycetales</taxon>
        <taxon>Saccharomycetaceae</taxon>
        <taxon>Lachancea</taxon>
    </lineage>
</organism>
<dbReference type="InterPro" id="IPR036020">
    <property type="entry name" value="WW_dom_sf"/>
</dbReference>
<gene>
    <name evidence="4" type="ORF">LANO_0F16996G</name>
</gene>
<evidence type="ECO:0000256" key="1">
    <source>
        <dbReference type="SAM" id="MobiDB-lite"/>
    </source>
</evidence>
<evidence type="ECO:0000259" key="3">
    <source>
        <dbReference type="PROSITE" id="PS51676"/>
    </source>
</evidence>
<reference evidence="5" key="1">
    <citation type="submission" date="2016-03" db="EMBL/GenBank/DDBJ databases">
        <authorList>
            <person name="Devillers Hugo."/>
        </authorList>
    </citation>
    <scope>NUCLEOTIDE SEQUENCE [LARGE SCALE GENOMIC DNA]</scope>
</reference>
<accession>A0A1G4KD48</accession>
<dbReference type="OrthoDB" id="187617at2759"/>
<dbReference type="PROSITE" id="PS51676">
    <property type="entry name" value="FF"/>
    <property type="match status" value="3"/>
</dbReference>
<dbReference type="Proteomes" id="UP000189911">
    <property type="component" value="Chromosome F"/>
</dbReference>
<feature type="compositionally biased region" description="Polar residues" evidence="1">
    <location>
        <begin position="549"/>
        <end position="559"/>
    </location>
</feature>
<dbReference type="EMBL" id="LT598452">
    <property type="protein sequence ID" value="SCV02341.1"/>
    <property type="molecule type" value="Genomic_DNA"/>
</dbReference>
<dbReference type="SMART" id="SM00441">
    <property type="entry name" value="FF"/>
    <property type="match status" value="4"/>
</dbReference>
<dbReference type="GO" id="GO:0071004">
    <property type="term" value="C:U2-type prespliceosome"/>
    <property type="evidence" value="ECO:0007669"/>
    <property type="project" value="TreeGrafter"/>
</dbReference>
<feature type="domain" description="FF" evidence="3">
    <location>
        <begin position="192"/>
        <end position="253"/>
    </location>
</feature>
<keyword evidence="5" id="KW-1185">Reference proteome</keyword>
<name>A0A1G4KD48_9SACH</name>
<feature type="domain" description="FF" evidence="3">
    <location>
        <begin position="346"/>
        <end position="407"/>
    </location>
</feature>
<proteinExistence type="predicted"/>
<dbReference type="Pfam" id="PF01846">
    <property type="entry name" value="FF"/>
    <property type="match status" value="3"/>
</dbReference>